<reference evidence="2 3" key="3">
    <citation type="submission" date="2019-11" db="EMBL/GenBank/DDBJ databases">
        <title>A de novo genome assembly of a pear dwarfing rootstock.</title>
        <authorList>
            <person name="Wang F."/>
            <person name="Wang J."/>
            <person name="Li S."/>
            <person name="Zhang Y."/>
            <person name="Fang M."/>
            <person name="Ma L."/>
            <person name="Zhao Y."/>
            <person name="Jiang S."/>
        </authorList>
    </citation>
    <scope>NUCLEOTIDE SEQUENCE [LARGE SCALE GENOMIC DNA]</scope>
    <source>
        <strain evidence="2">S2</strain>
        <tissue evidence="2">Leaf</tissue>
    </source>
</reference>
<dbReference type="Proteomes" id="UP000327157">
    <property type="component" value="Chromosome 15"/>
</dbReference>
<reference evidence="2 3" key="1">
    <citation type="submission" date="2019-09" db="EMBL/GenBank/DDBJ databases">
        <authorList>
            <person name="Ou C."/>
        </authorList>
    </citation>
    <scope>NUCLEOTIDE SEQUENCE [LARGE SCALE GENOMIC DNA]</scope>
    <source>
        <strain evidence="2">S2</strain>
        <tissue evidence="2">Leaf</tissue>
    </source>
</reference>
<name>A0A5N5H5V0_9ROSA</name>
<protein>
    <submittedName>
        <fullName evidence="2">Uncharacterized protein</fullName>
    </submittedName>
</protein>
<organism evidence="2 3">
    <name type="scientific">Pyrus ussuriensis x Pyrus communis</name>
    <dbReference type="NCBI Taxonomy" id="2448454"/>
    <lineage>
        <taxon>Eukaryota</taxon>
        <taxon>Viridiplantae</taxon>
        <taxon>Streptophyta</taxon>
        <taxon>Embryophyta</taxon>
        <taxon>Tracheophyta</taxon>
        <taxon>Spermatophyta</taxon>
        <taxon>Magnoliopsida</taxon>
        <taxon>eudicotyledons</taxon>
        <taxon>Gunneridae</taxon>
        <taxon>Pentapetalae</taxon>
        <taxon>rosids</taxon>
        <taxon>fabids</taxon>
        <taxon>Rosales</taxon>
        <taxon>Rosaceae</taxon>
        <taxon>Amygdaloideae</taxon>
        <taxon>Maleae</taxon>
        <taxon>Pyrus</taxon>
    </lineage>
</organism>
<dbReference type="AlphaFoldDB" id="A0A5N5H5V0"/>
<dbReference type="EMBL" id="SMOL01000401">
    <property type="protein sequence ID" value="KAB2618514.1"/>
    <property type="molecule type" value="Genomic_DNA"/>
</dbReference>
<feature type="compositionally biased region" description="Low complexity" evidence="1">
    <location>
        <begin position="54"/>
        <end position="70"/>
    </location>
</feature>
<gene>
    <name evidence="2" type="ORF">D8674_014383</name>
</gene>
<feature type="region of interest" description="Disordered" evidence="1">
    <location>
        <begin position="1"/>
        <end position="97"/>
    </location>
</feature>
<feature type="compositionally biased region" description="Basic residues" evidence="1">
    <location>
        <begin position="71"/>
        <end position="88"/>
    </location>
</feature>
<keyword evidence="3" id="KW-1185">Reference proteome</keyword>
<reference evidence="3" key="2">
    <citation type="submission" date="2019-10" db="EMBL/GenBank/DDBJ databases">
        <title>A de novo genome assembly of a pear dwarfing rootstock.</title>
        <authorList>
            <person name="Wang F."/>
            <person name="Wang J."/>
            <person name="Li S."/>
            <person name="Zhang Y."/>
            <person name="Fang M."/>
            <person name="Ma L."/>
            <person name="Zhao Y."/>
            <person name="Jiang S."/>
        </authorList>
    </citation>
    <scope>NUCLEOTIDE SEQUENCE [LARGE SCALE GENOMIC DNA]</scope>
</reference>
<proteinExistence type="predicted"/>
<accession>A0A5N5H5V0</accession>
<comment type="caution">
    <text evidence="2">The sequence shown here is derived from an EMBL/GenBank/DDBJ whole genome shotgun (WGS) entry which is preliminary data.</text>
</comment>
<evidence type="ECO:0000313" key="3">
    <source>
        <dbReference type="Proteomes" id="UP000327157"/>
    </source>
</evidence>
<evidence type="ECO:0000256" key="1">
    <source>
        <dbReference type="SAM" id="MobiDB-lite"/>
    </source>
</evidence>
<sequence>MNSPDPRVRILSARNQSRPCNPGPCNEEARLPLVANGDDGGQGLDRPSAGSSLSTYSESERPNSSSPSSFSKRKTKRNLHKRKRKGKKDFRPQHLNQTAKITWFARSGEILYPPTTSLF</sequence>
<evidence type="ECO:0000313" key="2">
    <source>
        <dbReference type="EMBL" id="KAB2618514.1"/>
    </source>
</evidence>